<dbReference type="PANTHER" id="PTHR38099:SF1">
    <property type="entry name" value="LARGE RIBOSOMAL RNA SUBUNIT ACCUMULATION PROTEIN YCED"/>
    <property type="match status" value="1"/>
</dbReference>
<accession>A0A4Z0WAE2</accession>
<dbReference type="InterPro" id="IPR039255">
    <property type="entry name" value="YceD_bac"/>
</dbReference>
<dbReference type="Pfam" id="PF02620">
    <property type="entry name" value="YceD"/>
    <property type="match status" value="1"/>
</dbReference>
<dbReference type="GO" id="GO:0005829">
    <property type="term" value="C:cytosol"/>
    <property type="evidence" value="ECO:0007669"/>
    <property type="project" value="TreeGrafter"/>
</dbReference>
<dbReference type="PANTHER" id="PTHR38099">
    <property type="entry name" value="LARGE RIBOSOMAL RNA SUBUNIT ACCUMULATION PROTEIN YCED"/>
    <property type="match status" value="1"/>
</dbReference>
<protein>
    <recommendedName>
        <fullName evidence="3">Large ribosomal RNA subunit accumulation protein YceD</fullName>
    </recommendedName>
    <alternativeName>
        <fullName evidence="5">23S rRNA accumulation protein YceD</fullName>
    </alternativeName>
</protein>
<proteinExistence type="inferred from homology"/>
<dbReference type="AlphaFoldDB" id="A0A4Z0WAE2"/>
<dbReference type="Proteomes" id="UP000297475">
    <property type="component" value="Unassembled WGS sequence"/>
</dbReference>
<evidence type="ECO:0000256" key="4">
    <source>
        <dbReference type="ARBA" id="ARBA00022517"/>
    </source>
</evidence>
<evidence type="ECO:0000256" key="5">
    <source>
        <dbReference type="ARBA" id="ARBA00031841"/>
    </source>
</evidence>
<feature type="compositionally biased region" description="Polar residues" evidence="6">
    <location>
        <begin position="157"/>
        <end position="167"/>
    </location>
</feature>
<dbReference type="InterPro" id="IPR003772">
    <property type="entry name" value="YceD"/>
</dbReference>
<dbReference type="EMBL" id="SRMF01000001">
    <property type="protein sequence ID" value="TGG95619.1"/>
    <property type="molecule type" value="Genomic_DNA"/>
</dbReference>
<dbReference type="OrthoDB" id="9786771at2"/>
<reference evidence="7 8" key="1">
    <citation type="submission" date="2019-04" db="EMBL/GenBank/DDBJ databases">
        <title>Natronospirillum operosus gen. nov., sp. nov., a haloalkaliphilic satellite isolated from decaying biomass of laboratory culture of cyanobacterium Geitlerinema sp. and proposal of Natronospirillaceae fam. nov. and Saccharospirillaceae fam. nov.</title>
        <authorList>
            <person name="Kevbrin V."/>
            <person name="Boltyanskaya Y."/>
            <person name="Koziaeva V."/>
            <person name="Grouzdev D.S."/>
            <person name="Park M."/>
            <person name="Cho J."/>
        </authorList>
    </citation>
    <scope>NUCLEOTIDE SEQUENCE [LARGE SCALE GENOMIC DNA]</scope>
    <source>
        <strain evidence="7 8">G-116</strain>
    </source>
</reference>
<evidence type="ECO:0000256" key="3">
    <source>
        <dbReference type="ARBA" id="ARBA00015716"/>
    </source>
</evidence>
<name>A0A4Z0WAE2_9GAMM</name>
<keyword evidence="4" id="KW-0690">Ribosome biogenesis</keyword>
<evidence type="ECO:0000313" key="7">
    <source>
        <dbReference type="EMBL" id="TGG95619.1"/>
    </source>
</evidence>
<keyword evidence="8" id="KW-1185">Reference proteome</keyword>
<comment type="caution">
    <text evidence="7">The sequence shown here is derived from an EMBL/GenBank/DDBJ whole genome shotgun (WGS) entry which is preliminary data.</text>
</comment>
<gene>
    <name evidence="7" type="ORF">E4656_04180</name>
</gene>
<evidence type="ECO:0000256" key="6">
    <source>
        <dbReference type="SAM" id="MobiDB-lite"/>
    </source>
</evidence>
<evidence type="ECO:0000256" key="1">
    <source>
        <dbReference type="ARBA" id="ARBA00002868"/>
    </source>
</evidence>
<dbReference type="RefSeq" id="WP_135481433.1">
    <property type="nucleotide sequence ID" value="NZ_SRMF01000001.1"/>
</dbReference>
<comment type="similarity">
    <text evidence="2">Belongs to the DUF177 domain family.</text>
</comment>
<dbReference type="GO" id="GO:0042254">
    <property type="term" value="P:ribosome biogenesis"/>
    <property type="evidence" value="ECO:0007669"/>
    <property type="project" value="UniProtKB-KW"/>
</dbReference>
<evidence type="ECO:0000313" key="8">
    <source>
        <dbReference type="Proteomes" id="UP000297475"/>
    </source>
</evidence>
<feature type="region of interest" description="Disordered" evidence="6">
    <location>
        <begin position="143"/>
        <end position="181"/>
    </location>
</feature>
<organism evidence="7 8">
    <name type="scientific">Natronospirillum operosum</name>
    <dbReference type="NCBI Taxonomy" id="2759953"/>
    <lineage>
        <taxon>Bacteria</taxon>
        <taxon>Pseudomonadati</taxon>
        <taxon>Pseudomonadota</taxon>
        <taxon>Gammaproteobacteria</taxon>
        <taxon>Oceanospirillales</taxon>
        <taxon>Natronospirillaceae</taxon>
        <taxon>Natronospirillum</taxon>
    </lineage>
</organism>
<evidence type="ECO:0000256" key="2">
    <source>
        <dbReference type="ARBA" id="ARBA00010740"/>
    </source>
</evidence>
<sequence length="181" mass="19809">MTNPQLPEFIAPYRLADREGVLEGVVGPEALPRLQAAVLGLEAVEVMARFWRSDDGERLAEGTIRAEVRMTCERCLGPMTQVLATEFLLVMVTEEAQLSSVPKKYDPWLVAPGEDIPIAELLEDTMLLALPPFPMHPEGECRIKTSFGGADDAEESASGSPEKTNPFSVLAELKGGRKKQE</sequence>
<comment type="function">
    <text evidence="1">Plays a role in synthesis, processing and/or stability of 23S rRNA.</text>
</comment>